<keyword evidence="2" id="KW-0472">Membrane</keyword>
<feature type="compositionally biased region" description="Polar residues" evidence="1">
    <location>
        <begin position="1"/>
        <end position="10"/>
    </location>
</feature>
<evidence type="ECO:0000313" key="3">
    <source>
        <dbReference type="EMBL" id="KAF6743934.1"/>
    </source>
</evidence>
<feature type="compositionally biased region" description="Basic residues" evidence="1">
    <location>
        <begin position="26"/>
        <end position="37"/>
    </location>
</feature>
<keyword evidence="2" id="KW-1133">Transmembrane helix</keyword>
<dbReference type="Proteomes" id="UP000521943">
    <property type="component" value="Unassembled WGS sequence"/>
</dbReference>
<keyword evidence="4" id="KW-1185">Reference proteome</keyword>
<feature type="compositionally biased region" description="Basic and acidic residues" evidence="1">
    <location>
        <begin position="14"/>
        <end position="25"/>
    </location>
</feature>
<evidence type="ECO:0000256" key="1">
    <source>
        <dbReference type="SAM" id="MobiDB-lite"/>
    </source>
</evidence>
<evidence type="ECO:0000313" key="4">
    <source>
        <dbReference type="Proteomes" id="UP000521943"/>
    </source>
</evidence>
<feature type="compositionally biased region" description="Basic and acidic residues" evidence="1">
    <location>
        <begin position="115"/>
        <end position="125"/>
    </location>
</feature>
<proteinExistence type="predicted"/>
<evidence type="ECO:0000256" key="2">
    <source>
        <dbReference type="SAM" id="Phobius"/>
    </source>
</evidence>
<sequence>MSTAIKNISQVVPREFDHPQGDKIPRRMIARMNRKREGRTDERTNENRAQRTKARTKARSHEHETTDESIPSNTPPPIHTTLYHPISYIFPSAIWNRKKTERAQPEPSGSRTRTMHNEKRLEQAETKTTTKPRRSAAVGMGSSMSTSAREREFTWIVEEPEGGAGGEPEAIRGRARGRCFRDGFEVFGAIMVVLAGRWVVFLGCFVFVEDLDSTEGVRRTKERRVERRGTKRRDDAQKPLGMVIQRLT</sequence>
<feature type="region of interest" description="Disordered" evidence="1">
    <location>
        <begin position="99"/>
        <end position="150"/>
    </location>
</feature>
<accession>A0A8H6HBD0</accession>
<name>A0A8H6HBD0_9AGAR</name>
<reference evidence="3 4" key="1">
    <citation type="submission" date="2020-07" db="EMBL/GenBank/DDBJ databases">
        <title>Comparative genomics of pyrophilous fungi reveals a link between fire events and developmental genes.</title>
        <authorList>
            <consortium name="DOE Joint Genome Institute"/>
            <person name="Steindorff A.S."/>
            <person name="Carver A."/>
            <person name="Calhoun S."/>
            <person name="Stillman K."/>
            <person name="Liu H."/>
            <person name="Lipzen A."/>
            <person name="Pangilinan J."/>
            <person name="Labutti K."/>
            <person name="Bruns T.D."/>
            <person name="Grigoriev I.V."/>
        </authorList>
    </citation>
    <scope>NUCLEOTIDE SEQUENCE [LARGE SCALE GENOMIC DNA]</scope>
    <source>
        <strain evidence="3 4">CBS 144469</strain>
    </source>
</reference>
<keyword evidence="2" id="KW-0812">Transmembrane</keyword>
<dbReference type="AlphaFoldDB" id="A0A8H6HBD0"/>
<protein>
    <submittedName>
        <fullName evidence="3">Uncharacterized protein</fullName>
    </submittedName>
</protein>
<comment type="caution">
    <text evidence="3">The sequence shown here is derived from an EMBL/GenBank/DDBJ whole genome shotgun (WGS) entry which is preliminary data.</text>
</comment>
<gene>
    <name evidence="3" type="ORF">DFP72DRAFT_858191</name>
</gene>
<organism evidence="3 4">
    <name type="scientific">Ephemerocybe angulata</name>
    <dbReference type="NCBI Taxonomy" id="980116"/>
    <lineage>
        <taxon>Eukaryota</taxon>
        <taxon>Fungi</taxon>
        <taxon>Dikarya</taxon>
        <taxon>Basidiomycota</taxon>
        <taxon>Agaricomycotina</taxon>
        <taxon>Agaricomycetes</taxon>
        <taxon>Agaricomycetidae</taxon>
        <taxon>Agaricales</taxon>
        <taxon>Agaricineae</taxon>
        <taxon>Psathyrellaceae</taxon>
        <taxon>Ephemerocybe</taxon>
    </lineage>
</organism>
<feature type="region of interest" description="Disordered" evidence="1">
    <location>
        <begin position="1"/>
        <end position="77"/>
    </location>
</feature>
<feature type="compositionally biased region" description="Basic and acidic residues" evidence="1">
    <location>
        <begin position="38"/>
        <end position="49"/>
    </location>
</feature>
<dbReference type="EMBL" id="JACGCI010000132">
    <property type="protein sequence ID" value="KAF6743934.1"/>
    <property type="molecule type" value="Genomic_DNA"/>
</dbReference>
<feature type="transmembrane region" description="Helical" evidence="2">
    <location>
        <begin position="186"/>
        <end position="208"/>
    </location>
</feature>